<comment type="caution">
    <text evidence="5">The sequence shown here is derived from an EMBL/GenBank/DDBJ whole genome shotgun (WGS) entry which is preliminary data.</text>
</comment>
<evidence type="ECO:0000259" key="4">
    <source>
        <dbReference type="Pfam" id="PF05175"/>
    </source>
</evidence>
<dbReference type="SUPFAM" id="SSF53335">
    <property type="entry name" value="S-adenosyl-L-methionine-dependent methyltransferases"/>
    <property type="match status" value="1"/>
</dbReference>
<evidence type="ECO:0000313" key="6">
    <source>
        <dbReference type="Proteomes" id="UP000077066"/>
    </source>
</evidence>
<dbReference type="PATRIC" id="fig|55758.3.peg.180"/>
<dbReference type="InterPro" id="IPR029063">
    <property type="entry name" value="SAM-dependent_MTases_sf"/>
</dbReference>
<keyword evidence="2 5" id="KW-0808">Transferase</keyword>
<dbReference type="EC" id="2.1.1.-" evidence="5"/>
<dbReference type="Proteomes" id="UP000077066">
    <property type="component" value="Unassembled WGS sequence"/>
</dbReference>
<dbReference type="InterPro" id="IPR004557">
    <property type="entry name" value="PrmC-related"/>
</dbReference>
<evidence type="ECO:0000256" key="1">
    <source>
        <dbReference type="ARBA" id="ARBA00022603"/>
    </source>
</evidence>
<dbReference type="NCBIfam" id="TIGR00537">
    <property type="entry name" value="hemK_rel_arch"/>
    <property type="match status" value="1"/>
</dbReference>
<protein>
    <submittedName>
        <fullName evidence="5">Ribosomal protein L11 methyltransferase</fullName>
        <ecNumber evidence="5">2.1.1.-</ecNumber>
    </submittedName>
</protein>
<dbReference type="Gene3D" id="3.40.50.150">
    <property type="entry name" value="Vaccinia Virus protein VP39"/>
    <property type="match status" value="1"/>
</dbReference>
<dbReference type="GO" id="GO:0035657">
    <property type="term" value="C:eRF1 methyltransferase complex"/>
    <property type="evidence" value="ECO:0007669"/>
    <property type="project" value="TreeGrafter"/>
</dbReference>
<evidence type="ECO:0000256" key="3">
    <source>
        <dbReference type="ARBA" id="ARBA00022691"/>
    </source>
</evidence>
<dbReference type="PANTHER" id="PTHR45875">
    <property type="entry name" value="METHYLTRANSFERASE N6AMT1"/>
    <property type="match status" value="1"/>
</dbReference>
<dbReference type="GO" id="GO:0008276">
    <property type="term" value="F:protein methyltransferase activity"/>
    <property type="evidence" value="ECO:0007669"/>
    <property type="project" value="TreeGrafter"/>
</dbReference>
<keyword evidence="5" id="KW-0687">Ribonucleoprotein</keyword>
<dbReference type="CDD" id="cd02440">
    <property type="entry name" value="AdoMet_MTases"/>
    <property type="match status" value="1"/>
</dbReference>
<name>A0A166F9U3_9EURY</name>
<reference evidence="5 6" key="1">
    <citation type="submission" date="2016-04" db="EMBL/GenBank/DDBJ databases">
        <title>Genome sequence of Methanobrevibacter filiformis DSM 11501.</title>
        <authorList>
            <person name="Poehlein A."/>
            <person name="Seedorf H."/>
            <person name="Daniel R."/>
        </authorList>
    </citation>
    <scope>NUCLEOTIDE SEQUENCE [LARGE SCALE GENOMIC DNA]</scope>
    <source>
        <strain evidence="5 6">DSM 11501</strain>
    </source>
</reference>
<keyword evidence="3" id="KW-0949">S-adenosyl-L-methionine</keyword>
<gene>
    <name evidence="5" type="primary">prmA_1</name>
    <name evidence="5" type="ORF">MBFIL_01610</name>
</gene>
<dbReference type="NCBIfam" id="NF011529">
    <property type="entry name" value="PRK14968.1-3"/>
    <property type="match status" value="1"/>
</dbReference>
<dbReference type="GO" id="GO:0005840">
    <property type="term" value="C:ribosome"/>
    <property type="evidence" value="ECO:0007669"/>
    <property type="project" value="UniProtKB-KW"/>
</dbReference>
<dbReference type="RefSeq" id="WP_066970527.1">
    <property type="nucleotide sequence ID" value="NZ_LWMT01000018.1"/>
</dbReference>
<dbReference type="AlphaFoldDB" id="A0A166F9U3"/>
<dbReference type="Pfam" id="PF05175">
    <property type="entry name" value="MTS"/>
    <property type="match status" value="1"/>
</dbReference>
<organism evidence="5 6">
    <name type="scientific">Methanobrevibacter filiformis</name>
    <dbReference type="NCBI Taxonomy" id="55758"/>
    <lineage>
        <taxon>Archaea</taxon>
        <taxon>Methanobacteriati</taxon>
        <taxon>Methanobacteriota</taxon>
        <taxon>Methanomada group</taxon>
        <taxon>Methanobacteria</taxon>
        <taxon>Methanobacteriales</taxon>
        <taxon>Methanobacteriaceae</taxon>
        <taxon>Methanobrevibacter</taxon>
    </lineage>
</organism>
<dbReference type="PANTHER" id="PTHR45875:SF1">
    <property type="entry name" value="METHYLTRANSFERASE N6AMT1"/>
    <property type="match status" value="1"/>
</dbReference>
<dbReference type="GO" id="GO:0008757">
    <property type="term" value="F:S-adenosylmethionine-dependent methyltransferase activity"/>
    <property type="evidence" value="ECO:0007669"/>
    <property type="project" value="TreeGrafter"/>
</dbReference>
<sequence>MKLGEFEFETSEYVYNPSDDTFLLIDNLTINKDDKVLEIGTGSGLIAMHASKIVKTVIATDISYDALCLADKNFKANNIQNITLKFGNLFEPVKNEKFDVILFNTPYLPTSSDEVLEDNLNYAFDGGVDGRKIIDPFLNQVKNHLNHGGKVQLVQSSLSGNEKTILKLNELGFKSEITAHERFFFEEIVVITGVLEK</sequence>
<feature type="domain" description="Methyltransferase small" evidence="4">
    <location>
        <begin position="21"/>
        <end position="165"/>
    </location>
</feature>
<dbReference type="EMBL" id="LWMT01000018">
    <property type="protein sequence ID" value="KZX17450.1"/>
    <property type="molecule type" value="Genomic_DNA"/>
</dbReference>
<dbReference type="GO" id="GO:0032259">
    <property type="term" value="P:methylation"/>
    <property type="evidence" value="ECO:0007669"/>
    <property type="project" value="UniProtKB-KW"/>
</dbReference>
<evidence type="ECO:0000313" key="5">
    <source>
        <dbReference type="EMBL" id="KZX17450.1"/>
    </source>
</evidence>
<dbReference type="OrthoDB" id="27149at2157"/>
<keyword evidence="5" id="KW-0689">Ribosomal protein</keyword>
<proteinExistence type="predicted"/>
<dbReference type="STRING" id="55758.MBFIL_01610"/>
<accession>A0A166F9U3</accession>
<dbReference type="InterPro" id="IPR052190">
    <property type="entry name" value="Euk-Arch_PrmC-MTase"/>
</dbReference>
<keyword evidence="6" id="KW-1185">Reference proteome</keyword>
<dbReference type="InterPro" id="IPR007848">
    <property type="entry name" value="Small_mtfrase_dom"/>
</dbReference>
<evidence type="ECO:0000256" key="2">
    <source>
        <dbReference type="ARBA" id="ARBA00022679"/>
    </source>
</evidence>
<keyword evidence="1 5" id="KW-0489">Methyltransferase</keyword>